<organism evidence="7 8">
    <name type="scientific">Sphingobacterium bovistauri</name>
    <dbReference type="NCBI Taxonomy" id="2781959"/>
    <lineage>
        <taxon>Bacteria</taxon>
        <taxon>Pseudomonadati</taxon>
        <taxon>Bacteroidota</taxon>
        <taxon>Sphingobacteriia</taxon>
        <taxon>Sphingobacteriales</taxon>
        <taxon>Sphingobacteriaceae</taxon>
        <taxon>Sphingobacterium</taxon>
    </lineage>
</organism>
<feature type="domain" description="Thioredoxin" evidence="6">
    <location>
        <begin position="325"/>
        <end position="463"/>
    </location>
</feature>
<evidence type="ECO:0000256" key="4">
    <source>
        <dbReference type="ARBA" id="ARBA00023284"/>
    </source>
</evidence>
<dbReference type="Gene3D" id="3.40.30.10">
    <property type="entry name" value="Glutaredoxin"/>
    <property type="match status" value="1"/>
</dbReference>
<keyword evidence="4" id="KW-0676">Redox-active center</keyword>
<comment type="subcellular location">
    <subcellularLocation>
        <location evidence="1">Cell envelope</location>
    </subcellularLocation>
</comment>
<dbReference type="Proteomes" id="UP001165302">
    <property type="component" value="Unassembled WGS sequence"/>
</dbReference>
<evidence type="ECO:0000256" key="3">
    <source>
        <dbReference type="ARBA" id="ARBA00023157"/>
    </source>
</evidence>
<dbReference type="PROSITE" id="PS51352">
    <property type="entry name" value="THIOREDOXIN_2"/>
    <property type="match status" value="1"/>
</dbReference>
<name>A0ABS7Z2C8_9SPHI</name>
<evidence type="ECO:0000256" key="2">
    <source>
        <dbReference type="ARBA" id="ARBA00022748"/>
    </source>
</evidence>
<dbReference type="InterPro" id="IPR036249">
    <property type="entry name" value="Thioredoxin-like_sf"/>
</dbReference>
<dbReference type="SUPFAM" id="SSF52833">
    <property type="entry name" value="Thioredoxin-like"/>
    <property type="match status" value="1"/>
</dbReference>
<reference evidence="7" key="1">
    <citation type="submission" date="2020-10" db="EMBL/GenBank/DDBJ databases">
        <authorList>
            <person name="Lu T."/>
            <person name="Wang Q."/>
            <person name="Han X."/>
        </authorList>
    </citation>
    <scope>NUCLEOTIDE SEQUENCE</scope>
    <source>
        <strain evidence="7">WQ 366</strain>
    </source>
</reference>
<dbReference type="InterPro" id="IPR050553">
    <property type="entry name" value="Thioredoxin_ResA/DsbE_sf"/>
</dbReference>
<evidence type="ECO:0000313" key="7">
    <source>
        <dbReference type="EMBL" id="MCA5004320.1"/>
    </source>
</evidence>
<dbReference type="CDD" id="cd02966">
    <property type="entry name" value="TlpA_like_family"/>
    <property type="match status" value="1"/>
</dbReference>
<accession>A0ABS7Z2C8</accession>
<keyword evidence="5" id="KW-0732">Signal</keyword>
<sequence length="463" mass="53107">MKVIFNTFLCFILLFTSALNTFANVNEARAKTTSINGRINLSNEYVISITDLLNKQQGEEYPLAADGSFAVKVEISKPTWYEISFVPIKKDRQLGATFPLLVAPGDDLDFQLNYDKATYLTVLNKSKKSENSALIEYASFSNCTMRDLFYKRDKPEEYAKVINSYLSEAKSLSAKHKVKNKQIADYLNLWSYNNYLSVATSSKQFVIPEELAKQIPSIIDSEMMLTFWNGVFNINNFINSFLNNERDPLNRIAQKSDKLNELFKTKALINAVIQKDFEGFVTSYKIVNTDMFNSDIQRLEVLLSKAGDEQMKSSIMRDFKNLIYTSAGSNIPEVKFKNIAGNDVSLADFKGKYVYIDLWASWCVPCIKEIPFLHELEKEYKDKDIVFVSISLDNNKDDWRKKVAELKLEGNQWELGDSNYDKLMNVTGIPHFILYSPEGKLLQYKAPRPSSNEIKKLFNSFKL</sequence>
<evidence type="ECO:0000313" key="8">
    <source>
        <dbReference type="Proteomes" id="UP001165302"/>
    </source>
</evidence>
<dbReference type="InterPro" id="IPR013766">
    <property type="entry name" value="Thioredoxin_domain"/>
</dbReference>
<dbReference type="RefSeq" id="WP_225551645.1">
    <property type="nucleotide sequence ID" value="NZ_JADEYP010000004.1"/>
</dbReference>
<dbReference type="PANTHER" id="PTHR42852:SF6">
    <property type="entry name" value="THIOL:DISULFIDE INTERCHANGE PROTEIN DSBE"/>
    <property type="match status" value="1"/>
</dbReference>
<keyword evidence="2" id="KW-0201">Cytochrome c-type biogenesis</keyword>
<feature type="chain" id="PRO_5046033299" evidence="5">
    <location>
        <begin position="24"/>
        <end position="463"/>
    </location>
</feature>
<dbReference type="Pfam" id="PF08534">
    <property type="entry name" value="Redoxin"/>
    <property type="match status" value="1"/>
</dbReference>
<keyword evidence="3" id="KW-1015">Disulfide bond</keyword>
<evidence type="ECO:0000259" key="6">
    <source>
        <dbReference type="PROSITE" id="PS51352"/>
    </source>
</evidence>
<evidence type="ECO:0000256" key="5">
    <source>
        <dbReference type="SAM" id="SignalP"/>
    </source>
</evidence>
<dbReference type="InterPro" id="IPR013740">
    <property type="entry name" value="Redoxin"/>
</dbReference>
<feature type="signal peptide" evidence="5">
    <location>
        <begin position="1"/>
        <end position="23"/>
    </location>
</feature>
<dbReference type="EMBL" id="JADEYP010000004">
    <property type="protein sequence ID" value="MCA5004320.1"/>
    <property type="molecule type" value="Genomic_DNA"/>
</dbReference>
<gene>
    <name evidence="7" type="ORF">IPZ78_04005</name>
</gene>
<protein>
    <submittedName>
        <fullName evidence="7">TlpA family protein disulfide reductase</fullName>
    </submittedName>
</protein>
<dbReference type="PANTHER" id="PTHR42852">
    <property type="entry name" value="THIOL:DISULFIDE INTERCHANGE PROTEIN DSBE"/>
    <property type="match status" value="1"/>
</dbReference>
<comment type="caution">
    <text evidence="7">The sequence shown here is derived from an EMBL/GenBank/DDBJ whole genome shotgun (WGS) entry which is preliminary data.</text>
</comment>
<keyword evidence="8" id="KW-1185">Reference proteome</keyword>
<evidence type="ECO:0000256" key="1">
    <source>
        <dbReference type="ARBA" id="ARBA00004196"/>
    </source>
</evidence>
<proteinExistence type="predicted"/>